<sequence length="78" mass="8899">MSTYVVRFMKDVLGQYGRHIEVCQGTLEIDACDEDEARERAKAKFCQDQALHHWSLHADRIQVRPADFPSQGVIGRAP</sequence>
<organism evidence="1 2">
    <name type="scientific">Bradyrhizobium daqingense</name>
    <dbReference type="NCBI Taxonomy" id="993502"/>
    <lineage>
        <taxon>Bacteria</taxon>
        <taxon>Pseudomonadati</taxon>
        <taxon>Pseudomonadota</taxon>
        <taxon>Alphaproteobacteria</taxon>
        <taxon>Hyphomicrobiales</taxon>
        <taxon>Nitrobacteraceae</taxon>
        <taxon>Bradyrhizobium</taxon>
    </lineage>
</organism>
<evidence type="ECO:0000313" key="2">
    <source>
        <dbReference type="Proteomes" id="UP000317176"/>
    </source>
</evidence>
<reference evidence="1 2" key="1">
    <citation type="journal article" date="2015" name="Stand. Genomic Sci.">
        <title>Genomic Encyclopedia of Bacterial and Archaeal Type Strains, Phase III: the genomes of soil and plant-associated and newly described type strains.</title>
        <authorList>
            <person name="Whitman W.B."/>
            <person name="Woyke T."/>
            <person name="Klenk H.P."/>
            <person name="Zhou Y."/>
            <person name="Lilburn T.G."/>
            <person name="Beck B.J."/>
            <person name="De Vos P."/>
            <person name="Vandamme P."/>
            <person name="Eisen J.A."/>
            <person name="Garrity G."/>
            <person name="Hugenholtz P."/>
            <person name="Kyrpides N.C."/>
        </authorList>
    </citation>
    <scope>NUCLEOTIDE SEQUENCE [LARGE SCALE GENOMIC DNA]</scope>
    <source>
        <strain evidence="1 2">CGMCC 1.10947</strain>
    </source>
</reference>
<dbReference type="Proteomes" id="UP000317176">
    <property type="component" value="Unassembled WGS sequence"/>
</dbReference>
<accession>A0A562LTP9</accession>
<dbReference type="AlphaFoldDB" id="A0A562LTP9"/>
<evidence type="ECO:0000313" key="1">
    <source>
        <dbReference type="EMBL" id="TWI11005.1"/>
    </source>
</evidence>
<dbReference type="RefSeq" id="WP_167520182.1">
    <property type="nucleotide sequence ID" value="NZ_CP088014.1"/>
</dbReference>
<proteinExistence type="predicted"/>
<gene>
    <name evidence="1" type="ORF">IQ17_00154</name>
</gene>
<dbReference type="EMBL" id="VLKL01000001">
    <property type="protein sequence ID" value="TWI11005.1"/>
    <property type="molecule type" value="Genomic_DNA"/>
</dbReference>
<comment type="caution">
    <text evidence="1">The sequence shown here is derived from an EMBL/GenBank/DDBJ whole genome shotgun (WGS) entry which is preliminary data.</text>
</comment>
<name>A0A562LTP9_9BRAD</name>
<keyword evidence="2" id="KW-1185">Reference proteome</keyword>
<protein>
    <submittedName>
        <fullName evidence="1">Uncharacterized protein</fullName>
    </submittedName>
</protein>